<dbReference type="SMART" id="SM00256">
    <property type="entry name" value="FBOX"/>
    <property type="match status" value="2"/>
</dbReference>
<evidence type="ECO:0000313" key="4">
    <source>
        <dbReference type="Proteomes" id="UP000824890"/>
    </source>
</evidence>
<feature type="compositionally biased region" description="Pro residues" evidence="1">
    <location>
        <begin position="557"/>
        <end position="580"/>
    </location>
</feature>
<dbReference type="PANTHER" id="PTHR31111:SF116">
    <property type="entry name" value="F-BOX DOMAIN-CONTAINING PROTEIN"/>
    <property type="match status" value="1"/>
</dbReference>
<sequence>MTILRLRRREKDNLTVILEVSAMQPPRQNVSKGGELTNYRGVTRSMTRRHRNSLPVPDDLAMEIFSRLPPKAVARCRCACKLWSSMLRRQDFTELFLTKSCARPQLLFAREDRSVSKYIFISSPQPENPQENSYVVAANHLARFPRSNGFYGCTCTSGFFCYGDDRNLKGLQRPVHVPVICNPSTGQSLTLPRLISKKRYGVQSYLGYEPMEKELKLLSMNSSLVSNEWISVEHQVLTLGTKKLSWRLVECCIPHRSSSKWICISGVLYYVARAAGSSVNSMVVSFDLRSEKFSSVKFGKAIPDSTTLVNYDGKLGLLMSGDSHDASGARTSFELWVVRDAAKHEWFNHIYVLPPSWEDVVSETMYIAGMIGTNEIVFSPSYQRVPYYVIYFNVERKTITKVGIQGLEAFHGGSFHTYLNYVQNSSSVPPTESFNGKTSTSAISDPVLPRSGNTVPNFDNFKILPPKTSSPIHTNRASNPLPKLPPPSEAPQNANHNPKTVPNPNPVPVFQRTSKSDRLNPASGPKKVAESSSSVPPEKSSAASYTPHKSPAASPTPQKPPSPLHEPPVSTPTCLPPAVTPLPLIVQPPKKSHPPPPNDPPSATVQPLSLFTKNTNSSESVPAMNVSVLTFSPRLESSLPIPDDLVFEIFSRLPSKAIARCCCVSKFWASMLRSQDFTELFLTKSFAHPQLLFVFKDDREIVFFSSPQPENPEENSYVVAANHLARFPGREFSCTTGFLCYGVNLIRNCEFEKVICNPSTGQALTLPRFNSRLRVGMDSYLGYDSIAKEFKLLSMNSSRVTDRWISKEHQVLTLGTKNSSWRLVECCVPHYTSRKWLCISGVLYYAASVNSSSLNSMVACFDLRSEKFSFVKFMETFSRTMHHSTTLVNYDGKLGLIMSRSSRHVSQANKSLELWVLRDGAKHEWSKHVYVLPPSWKDVVTETMRIIGMVGTSEIVLSPSFQYVPSYIIYFNVESKRIRKVGIQGLEAFQGKRSYTYLNYVENVKFI</sequence>
<accession>A0ABQ8DMA7</accession>
<dbReference type="PANTHER" id="PTHR31111">
    <property type="entry name" value="BNAA05G37150D PROTEIN-RELATED"/>
    <property type="match status" value="1"/>
</dbReference>
<proteinExistence type="predicted"/>
<dbReference type="CDD" id="cd22157">
    <property type="entry name" value="F-box_AtFBW1-like"/>
    <property type="match status" value="2"/>
</dbReference>
<evidence type="ECO:0000259" key="2">
    <source>
        <dbReference type="SMART" id="SM00256"/>
    </source>
</evidence>
<evidence type="ECO:0000313" key="3">
    <source>
        <dbReference type="EMBL" id="KAH0930187.1"/>
    </source>
</evidence>
<reference evidence="3 4" key="1">
    <citation type="submission" date="2021-05" db="EMBL/GenBank/DDBJ databases">
        <title>Genome Assembly of Synthetic Allotetraploid Brassica napus Reveals Homoeologous Exchanges between Subgenomes.</title>
        <authorList>
            <person name="Davis J.T."/>
        </authorList>
    </citation>
    <scope>NUCLEOTIDE SEQUENCE [LARGE SCALE GENOMIC DNA]</scope>
    <source>
        <strain evidence="4">cv. Da-Ae</strain>
        <tissue evidence="3">Seedling</tissue>
    </source>
</reference>
<feature type="region of interest" description="Disordered" evidence="1">
    <location>
        <begin position="429"/>
        <end position="607"/>
    </location>
</feature>
<evidence type="ECO:0000256" key="1">
    <source>
        <dbReference type="SAM" id="MobiDB-lite"/>
    </source>
</evidence>
<feature type="compositionally biased region" description="Polar residues" evidence="1">
    <location>
        <begin position="429"/>
        <end position="443"/>
    </location>
</feature>
<dbReference type="InterPro" id="IPR013187">
    <property type="entry name" value="F-box-assoc_dom_typ3"/>
</dbReference>
<name>A0ABQ8DMA7_BRANA</name>
<dbReference type="InterPro" id="IPR017451">
    <property type="entry name" value="F-box-assoc_interact_dom"/>
</dbReference>
<feature type="domain" description="F-box" evidence="2">
    <location>
        <begin position="641"/>
        <end position="681"/>
    </location>
</feature>
<gene>
    <name evidence="3" type="ORF">HID58_015914</name>
</gene>
<dbReference type="InterPro" id="IPR036047">
    <property type="entry name" value="F-box-like_dom_sf"/>
</dbReference>
<dbReference type="Pfam" id="PF00646">
    <property type="entry name" value="F-box"/>
    <property type="match status" value="2"/>
</dbReference>
<organism evidence="3 4">
    <name type="scientific">Brassica napus</name>
    <name type="common">Rape</name>
    <dbReference type="NCBI Taxonomy" id="3708"/>
    <lineage>
        <taxon>Eukaryota</taxon>
        <taxon>Viridiplantae</taxon>
        <taxon>Streptophyta</taxon>
        <taxon>Embryophyta</taxon>
        <taxon>Tracheophyta</taxon>
        <taxon>Spermatophyta</taxon>
        <taxon>Magnoliopsida</taxon>
        <taxon>eudicotyledons</taxon>
        <taxon>Gunneridae</taxon>
        <taxon>Pentapetalae</taxon>
        <taxon>rosids</taxon>
        <taxon>malvids</taxon>
        <taxon>Brassicales</taxon>
        <taxon>Brassicaceae</taxon>
        <taxon>Brassiceae</taxon>
        <taxon>Brassica</taxon>
    </lineage>
</organism>
<feature type="compositionally biased region" description="Low complexity" evidence="1">
    <location>
        <begin position="530"/>
        <end position="544"/>
    </location>
</feature>
<dbReference type="EMBL" id="JAGKQM010000004">
    <property type="protein sequence ID" value="KAH0930187.1"/>
    <property type="molecule type" value="Genomic_DNA"/>
</dbReference>
<dbReference type="SUPFAM" id="SSF81383">
    <property type="entry name" value="F-box domain"/>
    <property type="match status" value="2"/>
</dbReference>
<keyword evidence="4" id="KW-1185">Reference proteome</keyword>
<dbReference type="NCBIfam" id="TIGR01640">
    <property type="entry name" value="F_box_assoc_1"/>
    <property type="match status" value="2"/>
</dbReference>
<comment type="caution">
    <text evidence="3">The sequence shown here is derived from an EMBL/GenBank/DDBJ whole genome shotgun (WGS) entry which is preliminary data.</text>
</comment>
<dbReference type="Pfam" id="PF08268">
    <property type="entry name" value="FBA_3"/>
    <property type="match status" value="2"/>
</dbReference>
<protein>
    <recommendedName>
        <fullName evidence="2">F-box domain-containing protein</fullName>
    </recommendedName>
</protein>
<dbReference type="InterPro" id="IPR001810">
    <property type="entry name" value="F-box_dom"/>
</dbReference>
<dbReference type="Proteomes" id="UP000824890">
    <property type="component" value="Unassembled WGS sequence"/>
</dbReference>
<feature type="compositionally biased region" description="Polar residues" evidence="1">
    <location>
        <begin position="467"/>
        <end position="478"/>
    </location>
</feature>
<dbReference type="Gene3D" id="1.20.1280.50">
    <property type="match status" value="2"/>
</dbReference>
<feature type="domain" description="F-box" evidence="2">
    <location>
        <begin position="56"/>
        <end position="96"/>
    </location>
</feature>